<comment type="caution">
    <text evidence="2">The sequence shown here is derived from an EMBL/GenBank/DDBJ whole genome shotgun (WGS) entry which is preliminary data.</text>
</comment>
<name>A0A821CWP1_9BILA</name>
<feature type="non-terminal residue" evidence="2">
    <location>
        <position position="79"/>
    </location>
</feature>
<feature type="region of interest" description="Disordered" evidence="1">
    <location>
        <begin position="31"/>
        <end position="51"/>
    </location>
</feature>
<proteinExistence type="predicted"/>
<evidence type="ECO:0000256" key="1">
    <source>
        <dbReference type="SAM" id="MobiDB-lite"/>
    </source>
</evidence>
<feature type="non-terminal residue" evidence="2">
    <location>
        <position position="1"/>
    </location>
</feature>
<dbReference type="EMBL" id="CAJOBG010075672">
    <property type="protein sequence ID" value="CAF4612478.1"/>
    <property type="molecule type" value="Genomic_DNA"/>
</dbReference>
<accession>A0A821CWP1</accession>
<dbReference type="Proteomes" id="UP000663866">
    <property type="component" value="Unassembled WGS sequence"/>
</dbReference>
<evidence type="ECO:0000313" key="3">
    <source>
        <dbReference type="Proteomes" id="UP000663866"/>
    </source>
</evidence>
<evidence type="ECO:0000313" key="2">
    <source>
        <dbReference type="EMBL" id="CAF4612478.1"/>
    </source>
</evidence>
<dbReference type="AlphaFoldDB" id="A0A821CWP1"/>
<gene>
    <name evidence="2" type="ORF">OVN521_LOCUS45597</name>
</gene>
<sequence length="79" mass="8695">ASNKSAAEPVKAAIVVAPYILITKKPVDDKDKKRHFQVNNASNKSEKSSEVESDILSVNLLEELEDSSADLTQINENLR</sequence>
<protein>
    <submittedName>
        <fullName evidence="2">Uncharacterized protein</fullName>
    </submittedName>
</protein>
<organism evidence="2 3">
    <name type="scientific">Rotaria magnacalcarata</name>
    <dbReference type="NCBI Taxonomy" id="392030"/>
    <lineage>
        <taxon>Eukaryota</taxon>
        <taxon>Metazoa</taxon>
        <taxon>Spiralia</taxon>
        <taxon>Gnathifera</taxon>
        <taxon>Rotifera</taxon>
        <taxon>Eurotatoria</taxon>
        <taxon>Bdelloidea</taxon>
        <taxon>Philodinida</taxon>
        <taxon>Philodinidae</taxon>
        <taxon>Rotaria</taxon>
    </lineage>
</organism>
<reference evidence="2" key="1">
    <citation type="submission" date="2021-02" db="EMBL/GenBank/DDBJ databases">
        <authorList>
            <person name="Nowell W R."/>
        </authorList>
    </citation>
    <scope>NUCLEOTIDE SEQUENCE</scope>
</reference>
<keyword evidence="3" id="KW-1185">Reference proteome</keyword>